<evidence type="ECO:0000256" key="8">
    <source>
        <dbReference type="SAM" id="MobiDB-lite"/>
    </source>
</evidence>
<feature type="region of interest" description="Disordered" evidence="8">
    <location>
        <begin position="1"/>
        <end position="22"/>
    </location>
</feature>
<evidence type="ECO:0000256" key="6">
    <source>
        <dbReference type="ARBA" id="ARBA00023163"/>
    </source>
</evidence>
<protein>
    <submittedName>
        <fullName evidence="10">Zinc finger protein AZF2</fullName>
    </submittedName>
</protein>
<evidence type="ECO:0000313" key="11">
    <source>
        <dbReference type="Proteomes" id="UP001418222"/>
    </source>
</evidence>
<dbReference type="PANTHER" id="PTHR45988:SF1">
    <property type="entry name" value="ZINC FINGER PROTEIN AZF2"/>
    <property type="match status" value="1"/>
</dbReference>
<dbReference type="GO" id="GO:0008270">
    <property type="term" value="F:zinc ion binding"/>
    <property type="evidence" value="ECO:0007669"/>
    <property type="project" value="UniProtKB-KW"/>
</dbReference>
<dbReference type="Proteomes" id="UP001418222">
    <property type="component" value="Unassembled WGS sequence"/>
</dbReference>
<evidence type="ECO:0000259" key="9">
    <source>
        <dbReference type="PROSITE" id="PS50157"/>
    </source>
</evidence>
<evidence type="ECO:0000313" key="10">
    <source>
        <dbReference type="EMBL" id="KAK8937113.1"/>
    </source>
</evidence>
<dbReference type="PROSITE" id="PS00028">
    <property type="entry name" value="ZINC_FINGER_C2H2_1"/>
    <property type="match status" value="2"/>
</dbReference>
<organism evidence="10 11">
    <name type="scientific">Platanthera zijinensis</name>
    <dbReference type="NCBI Taxonomy" id="2320716"/>
    <lineage>
        <taxon>Eukaryota</taxon>
        <taxon>Viridiplantae</taxon>
        <taxon>Streptophyta</taxon>
        <taxon>Embryophyta</taxon>
        <taxon>Tracheophyta</taxon>
        <taxon>Spermatophyta</taxon>
        <taxon>Magnoliopsida</taxon>
        <taxon>Liliopsida</taxon>
        <taxon>Asparagales</taxon>
        <taxon>Orchidaceae</taxon>
        <taxon>Orchidoideae</taxon>
        <taxon>Orchideae</taxon>
        <taxon>Orchidinae</taxon>
        <taxon>Platanthera</taxon>
    </lineage>
</organism>
<proteinExistence type="predicted"/>
<dbReference type="AlphaFoldDB" id="A0AAP0BFC0"/>
<keyword evidence="6" id="KW-0804">Transcription</keyword>
<dbReference type="Pfam" id="PF13912">
    <property type="entry name" value="zf-C2H2_6"/>
    <property type="match status" value="2"/>
</dbReference>
<sequence length="195" mass="21171">MAASEALLSPSPLPSPDQTPSAAEYHSFIPTAEQHIAFCLLKLTGGRDTGHLPARRQRESHQHRCSVCGKMFPSYQALGGHKSSHRRPSWPTVLMAASTSPASSCGQVVPAGSGKHQCSVCYRRFETGQALGGHKRLHYWDCGPLIPDVVSEFSVIRDFDLNLPPPPAAAAEEMADDNDEVQSFLPAKKIRLLSD</sequence>
<dbReference type="InterPro" id="IPR036236">
    <property type="entry name" value="Znf_C2H2_sf"/>
</dbReference>
<dbReference type="Gene3D" id="3.30.160.60">
    <property type="entry name" value="Classic Zinc Finger"/>
    <property type="match status" value="1"/>
</dbReference>
<reference evidence="10 11" key="1">
    <citation type="journal article" date="2022" name="Nat. Plants">
        <title>Genomes of leafy and leafless Platanthera orchids illuminate the evolution of mycoheterotrophy.</title>
        <authorList>
            <person name="Li M.H."/>
            <person name="Liu K.W."/>
            <person name="Li Z."/>
            <person name="Lu H.C."/>
            <person name="Ye Q.L."/>
            <person name="Zhang D."/>
            <person name="Wang J.Y."/>
            <person name="Li Y.F."/>
            <person name="Zhong Z.M."/>
            <person name="Liu X."/>
            <person name="Yu X."/>
            <person name="Liu D.K."/>
            <person name="Tu X.D."/>
            <person name="Liu B."/>
            <person name="Hao Y."/>
            <person name="Liao X.Y."/>
            <person name="Jiang Y.T."/>
            <person name="Sun W.H."/>
            <person name="Chen J."/>
            <person name="Chen Y.Q."/>
            <person name="Ai Y."/>
            <person name="Zhai J.W."/>
            <person name="Wu S.S."/>
            <person name="Zhou Z."/>
            <person name="Hsiao Y.Y."/>
            <person name="Wu W.L."/>
            <person name="Chen Y.Y."/>
            <person name="Lin Y.F."/>
            <person name="Hsu J.L."/>
            <person name="Li C.Y."/>
            <person name="Wang Z.W."/>
            <person name="Zhao X."/>
            <person name="Zhong W.Y."/>
            <person name="Ma X.K."/>
            <person name="Ma L."/>
            <person name="Huang J."/>
            <person name="Chen G.Z."/>
            <person name="Huang M.Z."/>
            <person name="Huang L."/>
            <person name="Peng D.H."/>
            <person name="Luo Y.B."/>
            <person name="Zou S.Q."/>
            <person name="Chen S.P."/>
            <person name="Lan S."/>
            <person name="Tsai W.C."/>
            <person name="Van de Peer Y."/>
            <person name="Liu Z.J."/>
        </authorList>
    </citation>
    <scope>NUCLEOTIDE SEQUENCE [LARGE SCALE GENOMIC DNA]</scope>
    <source>
        <strain evidence="10">Lor287</strain>
    </source>
</reference>
<feature type="domain" description="C2H2-type" evidence="9">
    <location>
        <begin position="63"/>
        <end position="85"/>
    </location>
</feature>
<comment type="caution">
    <text evidence="10">The sequence shown here is derived from an EMBL/GenBank/DDBJ whole genome shotgun (WGS) entry which is preliminary data.</text>
</comment>
<feature type="domain" description="C2H2-type" evidence="9">
    <location>
        <begin position="116"/>
        <end position="138"/>
    </location>
</feature>
<keyword evidence="1" id="KW-0479">Metal-binding</keyword>
<evidence type="ECO:0000256" key="2">
    <source>
        <dbReference type="ARBA" id="ARBA00022737"/>
    </source>
</evidence>
<name>A0AAP0BFC0_9ASPA</name>
<accession>A0AAP0BFC0</accession>
<dbReference type="SUPFAM" id="SSF57667">
    <property type="entry name" value="beta-beta-alpha zinc fingers"/>
    <property type="match status" value="1"/>
</dbReference>
<keyword evidence="4" id="KW-0862">Zinc</keyword>
<dbReference type="PROSITE" id="PS50157">
    <property type="entry name" value="ZINC_FINGER_C2H2_2"/>
    <property type="match status" value="2"/>
</dbReference>
<keyword evidence="11" id="KW-1185">Reference proteome</keyword>
<evidence type="ECO:0000256" key="4">
    <source>
        <dbReference type="ARBA" id="ARBA00022833"/>
    </source>
</evidence>
<dbReference type="PANTHER" id="PTHR45988">
    <property type="entry name" value="C2H2 TYPE ZINC FINGER TRANSCRIPTION FACTOR FAMILY-RELATED"/>
    <property type="match status" value="1"/>
</dbReference>
<dbReference type="EMBL" id="JBBWWQ010000010">
    <property type="protein sequence ID" value="KAK8937113.1"/>
    <property type="molecule type" value="Genomic_DNA"/>
</dbReference>
<dbReference type="GO" id="GO:0005634">
    <property type="term" value="C:nucleus"/>
    <property type="evidence" value="ECO:0007669"/>
    <property type="project" value="TreeGrafter"/>
</dbReference>
<keyword evidence="2" id="KW-0677">Repeat</keyword>
<evidence type="ECO:0000256" key="5">
    <source>
        <dbReference type="ARBA" id="ARBA00023015"/>
    </source>
</evidence>
<feature type="compositionally biased region" description="Low complexity" evidence="8">
    <location>
        <begin position="1"/>
        <end position="10"/>
    </location>
</feature>
<dbReference type="SMART" id="SM00355">
    <property type="entry name" value="ZnF_C2H2"/>
    <property type="match status" value="2"/>
</dbReference>
<dbReference type="InterPro" id="IPR044653">
    <property type="entry name" value="AZF1/2/3-like"/>
</dbReference>
<keyword evidence="3 7" id="KW-0863">Zinc-finger</keyword>
<dbReference type="GO" id="GO:0003700">
    <property type="term" value="F:DNA-binding transcription factor activity"/>
    <property type="evidence" value="ECO:0007669"/>
    <property type="project" value="InterPro"/>
</dbReference>
<evidence type="ECO:0000256" key="1">
    <source>
        <dbReference type="ARBA" id="ARBA00022723"/>
    </source>
</evidence>
<evidence type="ECO:0000256" key="3">
    <source>
        <dbReference type="ARBA" id="ARBA00022771"/>
    </source>
</evidence>
<dbReference type="InterPro" id="IPR013087">
    <property type="entry name" value="Znf_C2H2_type"/>
</dbReference>
<keyword evidence="5" id="KW-0805">Transcription regulation</keyword>
<dbReference type="GO" id="GO:0000976">
    <property type="term" value="F:transcription cis-regulatory region binding"/>
    <property type="evidence" value="ECO:0007669"/>
    <property type="project" value="TreeGrafter"/>
</dbReference>
<evidence type="ECO:0000256" key="7">
    <source>
        <dbReference type="PROSITE-ProRule" id="PRU00042"/>
    </source>
</evidence>
<gene>
    <name evidence="10" type="primary">AZF2</name>
    <name evidence="10" type="ORF">KSP39_PZI012144</name>
</gene>